<evidence type="ECO:0000256" key="6">
    <source>
        <dbReference type="SAM" id="SignalP"/>
    </source>
</evidence>
<protein>
    <recommendedName>
        <fullName evidence="7">CREG-like beta-barrel domain-containing protein</fullName>
    </recommendedName>
</protein>
<comment type="subcellular location">
    <subcellularLocation>
        <location evidence="1">Secreted</location>
    </subcellularLocation>
</comment>
<gene>
    <name evidence="8" type="ORF">LAMO00422_LOCUS9708</name>
</gene>
<evidence type="ECO:0000256" key="4">
    <source>
        <dbReference type="ARBA" id="ARBA00022729"/>
    </source>
</evidence>
<comment type="similarity">
    <text evidence="2">Belongs to the CREG family.</text>
</comment>
<dbReference type="PANTHER" id="PTHR13343">
    <property type="entry name" value="CREG1 PROTEIN"/>
    <property type="match status" value="1"/>
</dbReference>
<evidence type="ECO:0000256" key="3">
    <source>
        <dbReference type="ARBA" id="ARBA00022525"/>
    </source>
</evidence>
<dbReference type="PANTHER" id="PTHR13343:SF17">
    <property type="entry name" value="CELLULAR REPRESSOR OF E1A-STIMULATED GENES, ISOFORM A"/>
    <property type="match status" value="1"/>
</dbReference>
<reference evidence="8" key="1">
    <citation type="submission" date="2021-01" db="EMBL/GenBank/DDBJ databases">
        <authorList>
            <person name="Corre E."/>
            <person name="Pelletier E."/>
            <person name="Niang G."/>
            <person name="Scheremetjew M."/>
            <person name="Finn R."/>
            <person name="Kale V."/>
            <person name="Holt S."/>
            <person name="Cochrane G."/>
            <person name="Meng A."/>
            <person name="Brown T."/>
            <person name="Cohen L."/>
        </authorList>
    </citation>
    <scope>NUCLEOTIDE SEQUENCE</scope>
    <source>
        <strain evidence="8">CCMP2058</strain>
    </source>
</reference>
<evidence type="ECO:0000256" key="1">
    <source>
        <dbReference type="ARBA" id="ARBA00004613"/>
    </source>
</evidence>
<feature type="signal peptide" evidence="6">
    <location>
        <begin position="1"/>
        <end position="16"/>
    </location>
</feature>
<dbReference type="GO" id="GO:0005615">
    <property type="term" value="C:extracellular space"/>
    <property type="evidence" value="ECO:0007669"/>
    <property type="project" value="TreeGrafter"/>
</dbReference>
<dbReference type="InterPro" id="IPR012349">
    <property type="entry name" value="Split_barrel_FMN-bd"/>
</dbReference>
<feature type="chain" id="PRO_5031459590" description="CREG-like beta-barrel domain-containing protein" evidence="6">
    <location>
        <begin position="17"/>
        <end position="189"/>
    </location>
</feature>
<keyword evidence="3" id="KW-0964">Secreted</keyword>
<accession>A0A7S0DAI4</accession>
<dbReference type="InterPro" id="IPR055343">
    <property type="entry name" value="CREG_beta-barrel"/>
</dbReference>
<evidence type="ECO:0000256" key="5">
    <source>
        <dbReference type="ARBA" id="ARBA00023180"/>
    </source>
</evidence>
<name>A0A7S0DAI4_9EUKA</name>
<dbReference type="FunFam" id="2.30.110.10:FF:000004">
    <property type="entry name" value="Cellular repressor of E1A-stimulated genes 1"/>
    <property type="match status" value="1"/>
</dbReference>
<dbReference type="AlphaFoldDB" id="A0A7S0DAI4"/>
<keyword evidence="5" id="KW-0325">Glycoprotein</keyword>
<evidence type="ECO:0000313" key="8">
    <source>
        <dbReference type="EMBL" id="CAD8448799.1"/>
    </source>
</evidence>
<dbReference type="EMBL" id="HBEM01014108">
    <property type="protein sequence ID" value="CAD8448799.1"/>
    <property type="molecule type" value="Transcribed_RNA"/>
</dbReference>
<dbReference type="GO" id="GO:0012505">
    <property type="term" value="C:endomembrane system"/>
    <property type="evidence" value="ECO:0007669"/>
    <property type="project" value="UniProtKB-ARBA"/>
</dbReference>
<dbReference type="SUPFAM" id="SSF50475">
    <property type="entry name" value="FMN-binding split barrel"/>
    <property type="match status" value="1"/>
</dbReference>
<sequence>MLFAAFMFLMAPPARADGPPPFILKEKTARWVVHNATYGVLSTTSVHLNGTAFGNVQSFVDGDMSFSSGIPYFYVSEMDVSQEDIKANPKVSFTVSEVNVGYCAQQKWDPEDPRCAKVVLTGVMVTITGEEADKFKNAMFARHPAMKYWPTSHSWEIKKLNITDIWMLDFFGGASILDLDAYYKADPLN</sequence>
<keyword evidence="4 6" id="KW-0732">Signal</keyword>
<evidence type="ECO:0000259" key="7">
    <source>
        <dbReference type="Pfam" id="PF13883"/>
    </source>
</evidence>
<organism evidence="8">
    <name type="scientific">Amorphochlora amoebiformis</name>
    <dbReference type="NCBI Taxonomy" id="1561963"/>
    <lineage>
        <taxon>Eukaryota</taxon>
        <taxon>Sar</taxon>
        <taxon>Rhizaria</taxon>
        <taxon>Cercozoa</taxon>
        <taxon>Chlorarachniophyceae</taxon>
        <taxon>Amorphochlora</taxon>
    </lineage>
</organism>
<evidence type="ECO:0000256" key="2">
    <source>
        <dbReference type="ARBA" id="ARBA00009230"/>
    </source>
</evidence>
<feature type="domain" description="CREG-like beta-barrel" evidence="7">
    <location>
        <begin position="27"/>
        <end position="184"/>
    </location>
</feature>
<dbReference type="GO" id="GO:0005737">
    <property type="term" value="C:cytoplasm"/>
    <property type="evidence" value="ECO:0007669"/>
    <property type="project" value="UniProtKB-ARBA"/>
</dbReference>
<dbReference type="Gene3D" id="2.30.110.10">
    <property type="entry name" value="Electron Transport, Fmn-binding Protein, Chain A"/>
    <property type="match status" value="1"/>
</dbReference>
<dbReference type="Pfam" id="PF13883">
    <property type="entry name" value="CREG_beta-barrel"/>
    <property type="match status" value="1"/>
</dbReference>
<proteinExistence type="inferred from homology"/>